<evidence type="ECO:0000313" key="2">
    <source>
        <dbReference type="EMBL" id="QED28529.1"/>
    </source>
</evidence>
<gene>
    <name evidence="2" type="ORF">FRD01_15070</name>
</gene>
<sequence length="185" mass="20102">MVAKILAFSGSLRAASVNRKLLKLAASELREAGAEVTIIDLNDYELPFYNQELQDGGFPEASDKLRELVEAHDAVLIVTPEYNFSFPAVVKNVLDWLSRYRPQPFGGKHGLLMSASPGFVGGNRGLWALRVPLECMGVHVHPNMFSLAQANKAFADDGTLAEDALSARLKSLAGDFVSRVDKANA</sequence>
<evidence type="ECO:0000313" key="3">
    <source>
        <dbReference type="Proteomes" id="UP000321595"/>
    </source>
</evidence>
<evidence type="ECO:0000259" key="1">
    <source>
        <dbReference type="Pfam" id="PF03358"/>
    </source>
</evidence>
<dbReference type="AlphaFoldDB" id="A0A5B8XYK7"/>
<dbReference type="Gene3D" id="3.40.50.360">
    <property type="match status" value="1"/>
</dbReference>
<dbReference type="SUPFAM" id="SSF52218">
    <property type="entry name" value="Flavoproteins"/>
    <property type="match status" value="1"/>
</dbReference>
<keyword evidence="3" id="KW-1185">Reference proteome</keyword>
<organism evidence="2 3">
    <name type="scientific">Microvenator marinus</name>
    <dbReference type="NCBI Taxonomy" id="2600177"/>
    <lineage>
        <taxon>Bacteria</taxon>
        <taxon>Deltaproteobacteria</taxon>
        <taxon>Bradymonadales</taxon>
        <taxon>Microvenatoraceae</taxon>
        <taxon>Microvenator</taxon>
    </lineage>
</organism>
<accession>A0A5B8XYK7</accession>
<dbReference type="EMBL" id="CP042467">
    <property type="protein sequence ID" value="QED28529.1"/>
    <property type="molecule type" value="Genomic_DNA"/>
</dbReference>
<protein>
    <submittedName>
        <fullName evidence="2">NAD(P)H-dependent oxidoreductase</fullName>
    </submittedName>
</protein>
<dbReference type="InterPro" id="IPR005025">
    <property type="entry name" value="FMN_Rdtase-like_dom"/>
</dbReference>
<dbReference type="Proteomes" id="UP000321595">
    <property type="component" value="Chromosome"/>
</dbReference>
<dbReference type="GO" id="GO:0010181">
    <property type="term" value="F:FMN binding"/>
    <property type="evidence" value="ECO:0007669"/>
    <property type="project" value="TreeGrafter"/>
</dbReference>
<dbReference type="Pfam" id="PF03358">
    <property type="entry name" value="FMN_red"/>
    <property type="match status" value="1"/>
</dbReference>
<dbReference type="PANTHER" id="PTHR30543">
    <property type="entry name" value="CHROMATE REDUCTASE"/>
    <property type="match status" value="1"/>
</dbReference>
<dbReference type="GO" id="GO:0005829">
    <property type="term" value="C:cytosol"/>
    <property type="evidence" value="ECO:0007669"/>
    <property type="project" value="TreeGrafter"/>
</dbReference>
<feature type="domain" description="NADPH-dependent FMN reductase-like" evidence="1">
    <location>
        <begin position="4"/>
        <end position="151"/>
    </location>
</feature>
<dbReference type="KEGG" id="bbae:FRD01_15070"/>
<dbReference type="GO" id="GO:0016491">
    <property type="term" value="F:oxidoreductase activity"/>
    <property type="evidence" value="ECO:0007669"/>
    <property type="project" value="InterPro"/>
</dbReference>
<dbReference type="PANTHER" id="PTHR30543:SF21">
    <property type="entry name" value="NAD(P)H-DEPENDENT FMN REDUCTASE LOT6"/>
    <property type="match status" value="1"/>
</dbReference>
<name>A0A5B8XYK7_9DELT</name>
<proteinExistence type="predicted"/>
<dbReference type="OrthoDB" id="9812295at2"/>
<dbReference type="InterPro" id="IPR050712">
    <property type="entry name" value="NAD(P)H-dep_reductase"/>
</dbReference>
<reference evidence="2 3" key="1">
    <citation type="submission" date="2019-08" db="EMBL/GenBank/DDBJ databases">
        <authorList>
            <person name="Liang Q."/>
        </authorList>
    </citation>
    <scope>NUCLEOTIDE SEQUENCE [LARGE SCALE GENOMIC DNA]</scope>
    <source>
        <strain evidence="2 3">V1718</strain>
    </source>
</reference>
<dbReference type="InterPro" id="IPR029039">
    <property type="entry name" value="Flavoprotein-like_sf"/>
</dbReference>